<feature type="compositionally biased region" description="Low complexity" evidence="2">
    <location>
        <begin position="37"/>
        <end position="56"/>
    </location>
</feature>
<dbReference type="OrthoDB" id="161099at2759"/>
<feature type="coiled-coil region" evidence="1">
    <location>
        <begin position="156"/>
        <end position="215"/>
    </location>
</feature>
<proteinExistence type="predicted"/>
<evidence type="ECO:0000256" key="1">
    <source>
        <dbReference type="SAM" id="Coils"/>
    </source>
</evidence>
<protein>
    <submittedName>
        <fullName evidence="3">Uncharacterized protein</fullName>
    </submittedName>
</protein>
<keyword evidence="4" id="KW-1185">Reference proteome</keyword>
<comment type="caution">
    <text evidence="3">The sequence shown here is derived from an EMBL/GenBank/DDBJ whole genome shotgun (WGS) entry which is preliminary data.</text>
</comment>
<dbReference type="Proteomes" id="UP000794436">
    <property type="component" value="Unassembled WGS sequence"/>
</dbReference>
<keyword evidence="1" id="KW-0175">Coiled coil</keyword>
<feature type="region of interest" description="Disordered" evidence="2">
    <location>
        <begin position="37"/>
        <end position="61"/>
    </location>
</feature>
<gene>
    <name evidence="3" type="ORF">Poli38472_012339</name>
</gene>
<organism evidence="3 4">
    <name type="scientific">Pythium oligandrum</name>
    <name type="common">Mycoparasitic fungus</name>
    <dbReference type="NCBI Taxonomy" id="41045"/>
    <lineage>
        <taxon>Eukaryota</taxon>
        <taxon>Sar</taxon>
        <taxon>Stramenopiles</taxon>
        <taxon>Oomycota</taxon>
        <taxon>Peronosporomycetes</taxon>
        <taxon>Pythiales</taxon>
        <taxon>Pythiaceae</taxon>
        <taxon>Pythium</taxon>
    </lineage>
</organism>
<sequence>MDTAVASAREDGAMTLLEQLGPHELTELMEVELCTTSPATSSYTSPSSPETSSAEISSDDAMDDGLYNDFARTSFEAGADAALMREMEELLANYKEDSQHWNQLHLESPSLMFAKPITPMGGAPTPVNVTSASLEQPVSPTTDEDTMDTDEGEDLTKQENNEMELLVRQLKFLEAQHEFLKYKFDLAVDATDHLSEEEQEERRVALEEKERLEHARLHHLWLANVAKEQMENLKYVELLLLQTPLNHYRMTLMTPMEIYVHLTRDPAERRATLLALRDEKIDAVSRFVEFQSRSIDVERQFFYLDTFEKFGKFFTVDFSISKLEATSVDEVATIIYNHYVTTNDTIAKVLGSVENREYFDGVEHTFLNARFVDRVNLPRRHKSDRGFVVQESNTVYWIKQVGETMVLGCEFVDKDDLHPYRQQGRIRKDCTVGILLQPHVDAHGKPCVIMKRFSFIRHHFKNITPTPDLLQTLSTKVILWGQAVRFCFSGRPHDEPTTPVIAAQLRVRSDEVTASLSP</sequence>
<dbReference type="AlphaFoldDB" id="A0A8K1CRY0"/>
<accession>A0A8K1CRY0</accession>
<name>A0A8K1CRY0_PYTOL</name>
<evidence type="ECO:0000256" key="2">
    <source>
        <dbReference type="SAM" id="MobiDB-lite"/>
    </source>
</evidence>
<dbReference type="EMBL" id="SPLM01000005">
    <property type="protein sequence ID" value="TMW67223.1"/>
    <property type="molecule type" value="Genomic_DNA"/>
</dbReference>
<feature type="compositionally biased region" description="Acidic residues" evidence="2">
    <location>
        <begin position="142"/>
        <end position="152"/>
    </location>
</feature>
<evidence type="ECO:0000313" key="3">
    <source>
        <dbReference type="EMBL" id="TMW67223.1"/>
    </source>
</evidence>
<evidence type="ECO:0000313" key="4">
    <source>
        <dbReference type="Proteomes" id="UP000794436"/>
    </source>
</evidence>
<reference evidence="3" key="1">
    <citation type="submission" date="2019-03" db="EMBL/GenBank/DDBJ databases">
        <title>Long read genome sequence of the mycoparasitic Pythium oligandrum ATCC 38472 isolated from sugarbeet rhizosphere.</title>
        <authorList>
            <person name="Gaulin E."/>
        </authorList>
    </citation>
    <scope>NUCLEOTIDE SEQUENCE</scope>
    <source>
        <strain evidence="3">ATCC 38472_TT</strain>
    </source>
</reference>
<feature type="region of interest" description="Disordered" evidence="2">
    <location>
        <begin position="133"/>
        <end position="152"/>
    </location>
</feature>